<comment type="caution">
    <text evidence="1">The sequence shown here is derived from an EMBL/GenBank/DDBJ whole genome shotgun (WGS) entry which is preliminary data.</text>
</comment>
<dbReference type="Proteomes" id="UP001140091">
    <property type="component" value="Unassembled WGS sequence"/>
</dbReference>
<dbReference type="InterPro" id="IPR032675">
    <property type="entry name" value="LRR_dom_sf"/>
</dbReference>
<feature type="non-terminal residue" evidence="1">
    <location>
        <position position="608"/>
    </location>
</feature>
<dbReference type="EMBL" id="JANBPK010001224">
    <property type="protein sequence ID" value="KAJ2924394.1"/>
    <property type="molecule type" value="Genomic_DNA"/>
</dbReference>
<sequence>MEFENFPLTRTISFLSPAMDSPFACYFNTNYFPSDEQVPAILEVIRTGEEALNDIDKKISDLMEGRMEEHKLGELQALAELREGQERAVDKHKALLSPIKRVNDDILTSIFLIVLDQRVGETESGDPYSLIISARHPAVVVSHVCQRWRDTALSTKLLWRHLRVWIPIYPSSIRDQDTWRAKVARLVEMTREWISRSDPCHLSVEIREWSSMLFDKEDGHFIAECVEFHELVDLLCSSSPRWKDLDLEIDFPQAQFPNFPTIRLLAPPQSTPSLTTARISCKVDQHQQEDPLSQHLASTTNISSAPTLRSLEVDGAVIFHGIRRIPVVWSTLEHLILHGYPRESLQRFDAVQALELLKDCPNLVTCSFALQDGDFTVNVPTSRAPISLPRLRELSLLLRQGHLPKGFASSLILQSLRKLVLLSGYSYLPRDQERSGLVELFERFGSTLEDVTFCCSPLTPSALNHCLQHLPDIVSLELVSENAVHSSDIVARLDSHTLMNLSPTFDGTGTRIIQLPLCPNVEVFRFDTCGNRLAERELVNFIEARRREVTAECGMKVARLREVDCGSYIFKGIDPVQALRRRGVDVDTGDFSLKNFSVAASVTSDPVR</sequence>
<protein>
    <recommendedName>
        <fullName evidence="3">F-box domain-containing protein</fullName>
    </recommendedName>
</protein>
<evidence type="ECO:0000313" key="1">
    <source>
        <dbReference type="EMBL" id="KAJ2924394.1"/>
    </source>
</evidence>
<dbReference type="OrthoDB" id="3266451at2759"/>
<dbReference type="AlphaFoldDB" id="A0A9W8IYZ8"/>
<keyword evidence="2" id="KW-1185">Reference proteome</keyword>
<dbReference type="Gene3D" id="3.80.10.10">
    <property type="entry name" value="Ribonuclease Inhibitor"/>
    <property type="match status" value="1"/>
</dbReference>
<organism evidence="1 2">
    <name type="scientific">Candolleomyces eurysporus</name>
    <dbReference type="NCBI Taxonomy" id="2828524"/>
    <lineage>
        <taxon>Eukaryota</taxon>
        <taxon>Fungi</taxon>
        <taxon>Dikarya</taxon>
        <taxon>Basidiomycota</taxon>
        <taxon>Agaricomycotina</taxon>
        <taxon>Agaricomycetes</taxon>
        <taxon>Agaricomycetidae</taxon>
        <taxon>Agaricales</taxon>
        <taxon>Agaricineae</taxon>
        <taxon>Psathyrellaceae</taxon>
        <taxon>Candolleomyces</taxon>
    </lineage>
</organism>
<evidence type="ECO:0008006" key="3">
    <source>
        <dbReference type="Google" id="ProtNLM"/>
    </source>
</evidence>
<accession>A0A9W8IYZ8</accession>
<gene>
    <name evidence="1" type="ORF">H1R20_g12700</name>
</gene>
<evidence type="ECO:0000313" key="2">
    <source>
        <dbReference type="Proteomes" id="UP001140091"/>
    </source>
</evidence>
<reference evidence="1" key="1">
    <citation type="submission" date="2022-06" db="EMBL/GenBank/DDBJ databases">
        <title>Genome Sequence of Candolleomyces eurysporus.</title>
        <authorList>
            <person name="Buettner E."/>
        </authorList>
    </citation>
    <scope>NUCLEOTIDE SEQUENCE</scope>
    <source>
        <strain evidence="1">VTCC 930004</strain>
    </source>
</reference>
<name>A0A9W8IYZ8_9AGAR</name>
<proteinExistence type="predicted"/>